<evidence type="ECO:0000256" key="2">
    <source>
        <dbReference type="PROSITE-ProRule" id="PRU00035"/>
    </source>
</evidence>
<feature type="compositionally biased region" description="Pro residues" evidence="3">
    <location>
        <begin position="409"/>
        <end position="423"/>
    </location>
</feature>
<evidence type="ECO:0000256" key="3">
    <source>
        <dbReference type="SAM" id="MobiDB-lite"/>
    </source>
</evidence>
<feature type="compositionally biased region" description="Basic and acidic residues" evidence="3">
    <location>
        <begin position="775"/>
        <end position="786"/>
    </location>
</feature>
<feature type="domain" description="NET" evidence="5">
    <location>
        <begin position="677"/>
        <end position="758"/>
    </location>
</feature>
<dbReference type="SUPFAM" id="SSF47370">
    <property type="entry name" value="Bromodomain"/>
    <property type="match status" value="2"/>
</dbReference>
<feature type="domain" description="Bromo" evidence="4">
    <location>
        <begin position="289"/>
        <end position="373"/>
    </location>
</feature>
<evidence type="ECO:0000313" key="6">
    <source>
        <dbReference type="EMBL" id="PPQ79346.1"/>
    </source>
</evidence>
<keyword evidence="1 2" id="KW-0103">Bromodomain</keyword>
<feature type="compositionally biased region" description="Polar residues" evidence="3">
    <location>
        <begin position="45"/>
        <end position="59"/>
    </location>
</feature>
<dbReference type="GO" id="GO:0006355">
    <property type="term" value="P:regulation of DNA-templated transcription"/>
    <property type="evidence" value="ECO:0007669"/>
    <property type="project" value="TreeGrafter"/>
</dbReference>
<feature type="compositionally biased region" description="Low complexity" evidence="3">
    <location>
        <begin position="116"/>
        <end position="141"/>
    </location>
</feature>
<dbReference type="Proteomes" id="UP000284842">
    <property type="component" value="Unassembled WGS sequence"/>
</dbReference>
<name>A0A409WLE3_9AGAR</name>
<feature type="compositionally biased region" description="Basic and acidic residues" evidence="3">
    <location>
        <begin position="198"/>
        <end position="220"/>
    </location>
</feature>
<feature type="region of interest" description="Disordered" evidence="3">
    <location>
        <begin position="105"/>
        <end position="151"/>
    </location>
</feature>
<dbReference type="InterPro" id="IPR038336">
    <property type="entry name" value="NET_sf"/>
</dbReference>
<dbReference type="PROSITE" id="PS51525">
    <property type="entry name" value="NET"/>
    <property type="match status" value="1"/>
</dbReference>
<comment type="caution">
    <text evidence="6">The sequence shown here is derived from an EMBL/GenBank/DDBJ whole genome shotgun (WGS) entry which is preliminary data.</text>
</comment>
<evidence type="ECO:0008006" key="8">
    <source>
        <dbReference type="Google" id="ProtNLM"/>
    </source>
</evidence>
<protein>
    <recommendedName>
        <fullName evidence="8">Bromodomain-containing protein</fullName>
    </recommendedName>
</protein>
<feature type="compositionally biased region" description="Low complexity" evidence="3">
    <location>
        <begin position="223"/>
        <end position="243"/>
    </location>
</feature>
<dbReference type="InterPro" id="IPR001487">
    <property type="entry name" value="Bromodomain"/>
</dbReference>
<dbReference type="AlphaFoldDB" id="A0A409WLE3"/>
<dbReference type="InParanoid" id="A0A409WLE3"/>
<feature type="region of interest" description="Disordered" evidence="3">
    <location>
        <begin position="1"/>
        <end position="60"/>
    </location>
</feature>
<dbReference type="Gene3D" id="1.20.1270.220">
    <property type="match status" value="1"/>
</dbReference>
<feature type="region of interest" description="Disordered" evidence="3">
    <location>
        <begin position="754"/>
        <end position="786"/>
    </location>
</feature>
<dbReference type="PANTHER" id="PTHR22880:SF225">
    <property type="entry name" value="BROMODOMAIN-CONTAINING PROTEIN BET-1-RELATED"/>
    <property type="match status" value="1"/>
</dbReference>
<dbReference type="InterPro" id="IPR027353">
    <property type="entry name" value="NET_dom"/>
</dbReference>
<dbReference type="PRINTS" id="PR00503">
    <property type="entry name" value="BROMODOMAIN"/>
</dbReference>
<accession>A0A409WLE3</accession>
<evidence type="ECO:0000256" key="1">
    <source>
        <dbReference type="ARBA" id="ARBA00023117"/>
    </source>
</evidence>
<feature type="compositionally biased region" description="Polar residues" evidence="3">
    <location>
        <begin position="188"/>
        <end position="197"/>
    </location>
</feature>
<evidence type="ECO:0000259" key="4">
    <source>
        <dbReference type="PROSITE" id="PS50014"/>
    </source>
</evidence>
<dbReference type="Pfam" id="PF00439">
    <property type="entry name" value="Bromodomain"/>
    <property type="match status" value="2"/>
</dbReference>
<proteinExistence type="predicted"/>
<dbReference type="GO" id="GO:0006338">
    <property type="term" value="P:chromatin remodeling"/>
    <property type="evidence" value="ECO:0007669"/>
    <property type="project" value="TreeGrafter"/>
</dbReference>
<feature type="region of interest" description="Disordered" evidence="3">
    <location>
        <begin position="188"/>
        <end position="265"/>
    </location>
</feature>
<dbReference type="Pfam" id="PF17035">
    <property type="entry name" value="BET"/>
    <property type="match status" value="1"/>
</dbReference>
<organism evidence="6 7">
    <name type="scientific">Panaeolus cyanescens</name>
    <dbReference type="NCBI Taxonomy" id="181874"/>
    <lineage>
        <taxon>Eukaryota</taxon>
        <taxon>Fungi</taxon>
        <taxon>Dikarya</taxon>
        <taxon>Basidiomycota</taxon>
        <taxon>Agaricomycotina</taxon>
        <taxon>Agaricomycetes</taxon>
        <taxon>Agaricomycetidae</taxon>
        <taxon>Agaricales</taxon>
        <taxon>Agaricineae</taxon>
        <taxon>Galeropsidaceae</taxon>
        <taxon>Panaeolus</taxon>
    </lineage>
</organism>
<dbReference type="GO" id="GO:0000785">
    <property type="term" value="C:chromatin"/>
    <property type="evidence" value="ECO:0007669"/>
    <property type="project" value="TreeGrafter"/>
</dbReference>
<feature type="region of interest" description="Disordered" evidence="3">
    <location>
        <begin position="591"/>
        <end position="688"/>
    </location>
</feature>
<feature type="compositionally biased region" description="Acidic residues" evidence="3">
    <location>
        <begin position="600"/>
        <end position="611"/>
    </location>
</feature>
<feature type="compositionally biased region" description="Pro residues" evidence="3">
    <location>
        <begin position="244"/>
        <end position="258"/>
    </location>
</feature>
<reference evidence="6 7" key="1">
    <citation type="journal article" date="2018" name="Evol. Lett.">
        <title>Horizontal gene cluster transfer increased hallucinogenic mushroom diversity.</title>
        <authorList>
            <person name="Reynolds H.T."/>
            <person name="Vijayakumar V."/>
            <person name="Gluck-Thaler E."/>
            <person name="Korotkin H.B."/>
            <person name="Matheny P.B."/>
            <person name="Slot J.C."/>
        </authorList>
    </citation>
    <scope>NUCLEOTIDE SEQUENCE [LARGE SCALE GENOMIC DNA]</scope>
    <source>
        <strain evidence="6 7">2629</strain>
    </source>
</reference>
<dbReference type="EMBL" id="NHTK01005417">
    <property type="protein sequence ID" value="PPQ79346.1"/>
    <property type="molecule type" value="Genomic_DNA"/>
</dbReference>
<dbReference type="OrthoDB" id="784962at2759"/>
<dbReference type="Gene3D" id="1.20.920.10">
    <property type="entry name" value="Bromodomain-like"/>
    <property type="match status" value="2"/>
</dbReference>
<dbReference type="STRING" id="181874.A0A409WLE3"/>
<dbReference type="FunCoup" id="A0A409WLE3">
    <property type="interactions" value="586"/>
</dbReference>
<feature type="region of interest" description="Disordered" evidence="3">
    <location>
        <begin position="390"/>
        <end position="485"/>
    </location>
</feature>
<feature type="region of interest" description="Disordered" evidence="3">
    <location>
        <begin position="800"/>
        <end position="832"/>
    </location>
</feature>
<evidence type="ECO:0000313" key="7">
    <source>
        <dbReference type="Proteomes" id="UP000284842"/>
    </source>
</evidence>
<dbReference type="GO" id="GO:0005634">
    <property type="term" value="C:nucleus"/>
    <property type="evidence" value="ECO:0007669"/>
    <property type="project" value="TreeGrafter"/>
</dbReference>
<dbReference type="InterPro" id="IPR050935">
    <property type="entry name" value="Bromo_chromatin_reader"/>
</dbReference>
<dbReference type="SMART" id="SM00297">
    <property type="entry name" value="BROMO"/>
    <property type="match status" value="2"/>
</dbReference>
<feature type="compositionally biased region" description="Basic and acidic residues" evidence="3">
    <location>
        <begin position="394"/>
        <end position="406"/>
    </location>
</feature>
<gene>
    <name evidence="6" type="ORF">CVT24_007398</name>
</gene>
<dbReference type="PANTHER" id="PTHR22880">
    <property type="entry name" value="FALZ-RELATED BROMODOMAIN-CONTAINING PROTEINS"/>
    <property type="match status" value="1"/>
</dbReference>
<feature type="compositionally biased region" description="Low complexity" evidence="3">
    <location>
        <begin position="819"/>
        <end position="832"/>
    </location>
</feature>
<dbReference type="PROSITE" id="PS50014">
    <property type="entry name" value="BROMODOMAIN_2"/>
    <property type="match status" value="2"/>
</dbReference>
<feature type="domain" description="Bromo" evidence="4">
    <location>
        <begin position="502"/>
        <end position="574"/>
    </location>
</feature>
<feature type="compositionally biased region" description="Polar residues" evidence="3">
    <location>
        <begin position="617"/>
        <end position="626"/>
    </location>
</feature>
<keyword evidence="7" id="KW-1185">Reference proteome</keyword>
<dbReference type="InterPro" id="IPR036427">
    <property type="entry name" value="Bromodomain-like_sf"/>
</dbReference>
<evidence type="ECO:0000259" key="5">
    <source>
        <dbReference type="PROSITE" id="PS51525"/>
    </source>
</evidence>
<sequence>MNHAGHAYPNNINDDDQIPSATVNNNDLNNNNGISPKLNGIHSFNAPSPATDSPQTPVSNVAAPDVKIDMDYQEQESDARHEPFPIKSIDDALDKYNIVTEITNNDQGTLPVHPPNGATSPLTPTTTTNDTANNDMNHNHTPNGHDAATPSLQHPEDVVMADTDSQPAHTPGISQDFSMASIDANANYNSQQSTTRSYPDDDHDEQREPPAKRARVHSDADMASTAHSATPPPASAVMSHATSPVPPPPTSSTAPPPTTASSTMSYANSESTLTVHQYRFCQSTIRSLKKLKDAAPFMRPVDPVALNIPHYPSIIKTPMDISTIERKLASSNPAKPDPNDYNPRYLNAEEFCADVRLIYHNTATFNGPDHVITAMGKRMLEVFDKMMKNMPANEKPKPPPVKKIEKIATPPPPPPPVVAPPKKAPAARRASTSVPVIRRSDRPEAEPASAARPKREIHPPPPKDLPYQDLPKKRKHKKGQDDGTAEQLKYCGKILQEMHKKQHWNIASPFYEPVDWQKLDIPMYPKIIKKPMDLSTMRRRLDTGHYETAQGFYDDFKLMIRNCFTFNPPGSPVNTAGQELQRLFDDKWKGLPPLIIHEPSEDEDEEDDDSEAERQRTIAQMESQIESMRDKISQLKNKAPKEKKKKEKKEKAPVASTSKPPPKPPKAAPAAPSKKKSKKPIADDDVLTFDQKKDLSEAIGRLEGAPLERVIQIIHEGVPEIRDSTEEIELEIDLLPAAVLTKLYNYVIRPIKQQQAAPKRNRTGKGTGTGGLKRKSMDEEKEAEKIRQLEERMALFERGADATSISAVARRHDSDHSSDSSSGSDSSGSDSE</sequence>